<dbReference type="Gene3D" id="1.25.40.20">
    <property type="entry name" value="Ankyrin repeat-containing domain"/>
    <property type="match status" value="1"/>
</dbReference>
<dbReference type="AlphaFoldDB" id="A0A2H1WDV9"/>
<gene>
    <name evidence="1" type="ORF">SFRICE_013222</name>
</gene>
<organism evidence="1">
    <name type="scientific">Spodoptera frugiperda</name>
    <name type="common">Fall armyworm</name>
    <dbReference type="NCBI Taxonomy" id="7108"/>
    <lineage>
        <taxon>Eukaryota</taxon>
        <taxon>Metazoa</taxon>
        <taxon>Ecdysozoa</taxon>
        <taxon>Arthropoda</taxon>
        <taxon>Hexapoda</taxon>
        <taxon>Insecta</taxon>
        <taxon>Pterygota</taxon>
        <taxon>Neoptera</taxon>
        <taxon>Endopterygota</taxon>
        <taxon>Lepidoptera</taxon>
        <taxon>Glossata</taxon>
        <taxon>Ditrysia</taxon>
        <taxon>Noctuoidea</taxon>
        <taxon>Noctuidae</taxon>
        <taxon>Amphipyrinae</taxon>
        <taxon>Spodoptera</taxon>
    </lineage>
</organism>
<protein>
    <submittedName>
        <fullName evidence="1">SFRICE_013222</fullName>
    </submittedName>
</protein>
<name>A0A2H1WDV9_SPOFR</name>
<accession>A0A2H1WDV9</accession>
<proteinExistence type="predicted"/>
<reference evidence="1" key="1">
    <citation type="submission" date="2016-07" db="EMBL/GenBank/DDBJ databases">
        <authorList>
            <person name="Bretaudeau A."/>
        </authorList>
    </citation>
    <scope>NUCLEOTIDE SEQUENCE</scope>
    <source>
        <strain evidence="1">Rice</strain>
        <tissue evidence="1">Whole body</tissue>
    </source>
</reference>
<dbReference type="EMBL" id="ODYU01008013">
    <property type="protein sequence ID" value="SOQ51265.1"/>
    <property type="molecule type" value="Genomic_DNA"/>
</dbReference>
<dbReference type="SUPFAM" id="SSF48403">
    <property type="entry name" value="Ankyrin repeat"/>
    <property type="match status" value="1"/>
</dbReference>
<evidence type="ECO:0000313" key="1">
    <source>
        <dbReference type="EMBL" id="SOQ51265.1"/>
    </source>
</evidence>
<sequence>MGPNYGYLMALGGARGTRRAASTGLVLAVGENAVAPLGHHPSIRPSLLPFRHEIAPEHIPPRTNLARQKRPGFQAAESGNVEDFMRLYLSEPSRLAVRDGRGRTAAHQAAARNNTNILHFINNYGGGTCPEVRIVRIARNRY</sequence>
<dbReference type="InterPro" id="IPR036770">
    <property type="entry name" value="Ankyrin_rpt-contain_sf"/>
</dbReference>